<evidence type="ECO:0000256" key="1">
    <source>
        <dbReference type="SAM" id="Phobius"/>
    </source>
</evidence>
<comment type="caution">
    <text evidence="2">The sequence shown here is derived from an EMBL/GenBank/DDBJ whole genome shotgun (WGS) entry which is preliminary data.</text>
</comment>
<feature type="non-terminal residue" evidence="2">
    <location>
        <position position="184"/>
    </location>
</feature>
<reference evidence="2" key="1">
    <citation type="journal article" date="2014" name="Front. Microbiol.">
        <title>High frequency of phylogenetically diverse reductive dehalogenase-homologous genes in deep subseafloor sedimentary metagenomes.</title>
        <authorList>
            <person name="Kawai M."/>
            <person name="Futagami T."/>
            <person name="Toyoda A."/>
            <person name="Takaki Y."/>
            <person name="Nishi S."/>
            <person name="Hori S."/>
            <person name="Arai W."/>
            <person name="Tsubouchi T."/>
            <person name="Morono Y."/>
            <person name="Uchiyama I."/>
            <person name="Ito T."/>
            <person name="Fujiyama A."/>
            <person name="Inagaki F."/>
            <person name="Takami H."/>
        </authorList>
    </citation>
    <scope>NUCLEOTIDE SEQUENCE</scope>
    <source>
        <strain evidence="2">Expedition CK06-06</strain>
    </source>
</reference>
<keyword evidence="1" id="KW-0812">Transmembrane</keyword>
<feature type="transmembrane region" description="Helical" evidence="1">
    <location>
        <begin position="31"/>
        <end position="49"/>
    </location>
</feature>
<proteinExistence type="predicted"/>
<dbReference type="EMBL" id="BARS01023380">
    <property type="protein sequence ID" value="GAG10867.1"/>
    <property type="molecule type" value="Genomic_DNA"/>
</dbReference>
<keyword evidence="1" id="KW-0472">Membrane</keyword>
<accession>X0VI27</accession>
<protein>
    <submittedName>
        <fullName evidence="2">Uncharacterized protein</fullName>
    </submittedName>
</protein>
<evidence type="ECO:0000313" key="2">
    <source>
        <dbReference type="EMBL" id="GAG10867.1"/>
    </source>
</evidence>
<dbReference type="AlphaFoldDB" id="X0VI27"/>
<organism evidence="2">
    <name type="scientific">marine sediment metagenome</name>
    <dbReference type="NCBI Taxonomy" id="412755"/>
    <lineage>
        <taxon>unclassified sequences</taxon>
        <taxon>metagenomes</taxon>
        <taxon>ecological metagenomes</taxon>
    </lineage>
</organism>
<name>X0VI27_9ZZZZ</name>
<sequence length="184" mass="21717">MGKLALKYGSFFNIIVMEAWFFSIYYNEGTIPWEPAILFITSLATFLYLEIIEQMKVDPTDCQLFHEFLTVLPYERSITYIDCHDISAGPFDPENHEDLRNFYNHWDCASHEFNHKGIEIRKKALWELIESYIVDLDTYTVPTDDNKRVLSPELKEKDSDEWREIINNIHCQAGLIVITHQDFV</sequence>
<keyword evidence="1" id="KW-1133">Transmembrane helix</keyword>
<feature type="transmembrane region" description="Helical" evidence="1">
    <location>
        <begin position="5"/>
        <end position="25"/>
    </location>
</feature>
<gene>
    <name evidence="2" type="ORF">S01H1_37226</name>
</gene>